<sequence length="502" mass="56886">MTDQIVSMRVYEFVALVAALVFAAVLLVWVFVIRPRQNSIRDLRTQLASLQHTKELEAADCQYKLATMTDSAARLESALRSAQQQLQTEHLNAQQLSRQNAAAIEKLTQLDQIRDSQQKLQQQVVELSQLNAKLEADLQSERTQLRLQAEFLEGAKIELKKEFELTANKLFERKSEQFSQTSQSLLEGTLSPFRDQISDFRKKVEDVYEKENAERNRLSGQIVELQRQAHKIGEDAVNLAQALKGNNKSQGGWGEVILERLLEQSGLQKGREYDSQFHAKDVDGVRRIPDVVIHLPEGKDIVIDAKVSLTNYEKYCNAQSGEEQQRYLQAHINSIRGHIKGLSAKDYEELPGVQGLDFVFIFIPVEGAFMLALQHDETLYSDAYRKHIVLASPTTLLAMLRTIENLWRHDKQNRNAELIAKEAGALHDQFVLLLEALDSVGDSIERTQKAYTLVRKRLNSGRGNLLKRVDGIRQLGAKTKKCLPQAFAQQVSDSKEEGVVDE</sequence>
<protein>
    <submittedName>
        <fullName evidence="7">DNA recombination protein RmuC</fullName>
    </submittedName>
</protein>
<keyword evidence="6" id="KW-1133">Transmembrane helix</keyword>
<comment type="function">
    <text evidence="1">Involved in DNA recombination.</text>
</comment>
<dbReference type="PANTHER" id="PTHR30563:SF0">
    <property type="entry name" value="DNA RECOMBINATION PROTEIN RMUC"/>
    <property type="match status" value="1"/>
</dbReference>
<name>A0ABU4S2U5_9GAMM</name>
<evidence type="ECO:0000256" key="6">
    <source>
        <dbReference type="SAM" id="Phobius"/>
    </source>
</evidence>
<accession>A0ABU4S2U5</accession>
<feature type="transmembrane region" description="Helical" evidence="6">
    <location>
        <begin position="13"/>
        <end position="33"/>
    </location>
</feature>
<organism evidence="7 8">
    <name type="scientific">Gilvimarinus gilvus</name>
    <dbReference type="NCBI Taxonomy" id="3058038"/>
    <lineage>
        <taxon>Bacteria</taxon>
        <taxon>Pseudomonadati</taxon>
        <taxon>Pseudomonadota</taxon>
        <taxon>Gammaproteobacteria</taxon>
        <taxon>Cellvibrionales</taxon>
        <taxon>Cellvibrionaceae</taxon>
        <taxon>Gilvimarinus</taxon>
    </lineage>
</organism>
<dbReference type="Pfam" id="PF02646">
    <property type="entry name" value="RmuC"/>
    <property type="match status" value="1"/>
</dbReference>
<dbReference type="PANTHER" id="PTHR30563">
    <property type="entry name" value="DNA RECOMBINATION PROTEIN RMUC"/>
    <property type="match status" value="1"/>
</dbReference>
<dbReference type="Proteomes" id="UP001273505">
    <property type="component" value="Unassembled WGS sequence"/>
</dbReference>
<evidence type="ECO:0000256" key="2">
    <source>
        <dbReference type="ARBA" id="ARBA00009840"/>
    </source>
</evidence>
<feature type="coiled-coil region" evidence="5">
    <location>
        <begin position="201"/>
        <end position="228"/>
    </location>
</feature>
<gene>
    <name evidence="7" type="primary">rmuC</name>
    <name evidence="7" type="ORF">SCD92_19205</name>
</gene>
<dbReference type="RefSeq" id="WP_302721203.1">
    <property type="nucleotide sequence ID" value="NZ_JAULRU010000264.1"/>
</dbReference>
<dbReference type="EMBL" id="JAXAFO010000067">
    <property type="protein sequence ID" value="MDX6851504.1"/>
    <property type="molecule type" value="Genomic_DNA"/>
</dbReference>
<feature type="coiled-coil region" evidence="5">
    <location>
        <begin position="65"/>
        <end position="162"/>
    </location>
</feature>
<keyword evidence="3 5" id="KW-0175">Coiled coil</keyword>
<keyword evidence="6" id="KW-0472">Membrane</keyword>
<keyword evidence="6" id="KW-0812">Transmembrane</keyword>
<comment type="similarity">
    <text evidence="2">Belongs to the RmuC family.</text>
</comment>
<evidence type="ECO:0000256" key="3">
    <source>
        <dbReference type="ARBA" id="ARBA00023054"/>
    </source>
</evidence>
<evidence type="ECO:0000256" key="1">
    <source>
        <dbReference type="ARBA" id="ARBA00003416"/>
    </source>
</evidence>
<dbReference type="InterPro" id="IPR003798">
    <property type="entry name" value="DNA_recombination_RmuC"/>
</dbReference>
<keyword evidence="8" id="KW-1185">Reference proteome</keyword>
<reference evidence="7 8" key="1">
    <citation type="submission" date="2023-11" db="EMBL/GenBank/DDBJ databases">
        <title>Gilvimarinus fulvus sp. nov., isolated from the surface of Kelp.</title>
        <authorList>
            <person name="Sun Y.Y."/>
            <person name="Gong Y."/>
            <person name="Du Z.J."/>
        </authorList>
    </citation>
    <scope>NUCLEOTIDE SEQUENCE [LARGE SCALE GENOMIC DNA]</scope>
    <source>
        <strain evidence="7 8">SDUM040013</strain>
    </source>
</reference>
<evidence type="ECO:0000256" key="4">
    <source>
        <dbReference type="ARBA" id="ARBA00023172"/>
    </source>
</evidence>
<proteinExistence type="inferred from homology"/>
<evidence type="ECO:0000313" key="8">
    <source>
        <dbReference type="Proteomes" id="UP001273505"/>
    </source>
</evidence>
<comment type="caution">
    <text evidence="7">The sequence shown here is derived from an EMBL/GenBank/DDBJ whole genome shotgun (WGS) entry which is preliminary data.</text>
</comment>
<evidence type="ECO:0000256" key="5">
    <source>
        <dbReference type="SAM" id="Coils"/>
    </source>
</evidence>
<evidence type="ECO:0000313" key="7">
    <source>
        <dbReference type="EMBL" id="MDX6851504.1"/>
    </source>
</evidence>
<keyword evidence="4" id="KW-0233">DNA recombination</keyword>